<evidence type="ECO:0000313" key="2">
    <source>
        <dbReference type="Proteomes" id="UP000615760"/>
    </source>
</evidence>
<organism evidence="1 2">
    <name type="scientific">Flavobacterium suaedae</name>
    <dbReference type="NCBI Taxonomy" id="1767027"/>
    <lineage>
        <taxon>Bacteria</taxon>
        <taxon>Pseudomonadati</taxon>
        <taxon>Bacteroidota</taxon>
        <taxon>Flavobacteriia</taxon>
        <taxon>Flavobacteriales</taxon>
        <taxon>Flavobacteriaceae</taxon>
        <taxon>Flavobacterium</taxon>
    </lineage>
</organism>
<comment type="caution">
    <text evidence="1">The sequence shown here is derived from an EMBL/GenBank/DDBJ whole genome shotgun (WGS) entry which is preliminary data.</text>
</comment>
<accession>A0ABQ1JUA6</accession>
<protein>
    <submittedName>
        <fullName evidence="1">Lycopene cyclase</fullName>
    </submittedName>
</protein>
<reference evidence="2" key="1">
    <citation type="journal article" date="2019" name="Int. J. Syst. Evol. Microbiol.">
        <title>The Global Catalogue of Microorganisms (GCM) 10K type strain sequencing project: providing services to taxonomists for standard genome sequencing and annotation.</title>
        <authorList>
            <consortium name="The Broad Institute Genomics Platform"/>
            <consortium name="The Broad Institute Genome Sequencing Center for Infectious Disease"/>
            <person name="Wu L."/>
            <person name="Ma J."/>
        </authorList>
    </citation>
    <scope>NUCLEOTIDE SEQUENCE [LARGE SCALE GENOMIC DNA]</scope>
    <source>
        <strain evidence="2">CGMCC 1.15461</strain>
    </source>
</reference>
<dbReference type="Proteomes" id="UP000615760">
    <property type="component" value="Unassembled WGS sequence"/>
</dbReference>
<name>A0ABQ1JUA6_9FLAO</name>
<sequence length="364" mass="42653">MTVYRMVLSGKFTDKSILLIDPSKKEKNDRTWCFWEEGTGEWDRIVSKKWDKALFADNSFNKEMQIAPYSYKMIKGADFYNKVLDILKKQKNITFSYQRVVDFKDSGNLVIVKSETESYTCNKLFNSIYTPELPLQSKYPLLQQHFTGWFVKTKQAVFNKDVCTFMDFSVLQKGNTRFMYVLPTSGTEALVEYTLFSPSLLPKQEYEEAIKDYLLKLGVTDYEIIEKESGSIPMTVYPFWENNTRNSINIGSAGGWTKASTGYTFKNTCKLSQQLIEFLQKENDFTKFHSKNRFWFYDMLLLDILYRNNEKGSAIFASMFRKASPQLIFKFLDEETTLNEDLKVILSCPKRTFIKAFFRSFSRL</sequence>
<dbReference type="Pfam" id="PF05834">
    <property type="entry name" value="Lycopene_cycl"/>
    <property type="match status" value="1"/>
</dbReference>
<keyword evidence="2" id="KW-1185">Reference proteome</keyword>
<dbReference type="Gene3D" id="3.50.50.60">
    <property type="entry name" value="FAD/NAD(P)-binding domain"/>
    <property type="match status" value="1"/>
</dbReference>
<dbReference type="EMBL" id="BMJE01000004">
    <property type="protein sequence ID" value="GGB78199.1"/>
    <property type="molecule type" value="Genomic_DNA"/>
</dbReference>
<evidence type="ECO:0000313" key="1">
    <source>
        <dbReference type="EMBL" id="GGB78199.1"/>
    </source>
</evidence>
<dbReference type="InterPro" id="IPR036188">
    <property type="entry name" value="FAD/NAD-bd_sf"/>
</dbReference>
<proteinExistence type="predicted"/>
<gene>
    <name evidence="1" type="primary">crtY</name>
    <name evidence="1" type="ORF">GCM10007424_17870</name>
</gene>